<dbReference type="PANTHER" id="PTHR46455:SF5">
    <property type="entry name" value="SET AND MYND DOMAIN CONTAINING, ARTHROPOD-SPECIFIC, MEMBER 4, ISOFORM A"/>
    <property type="match status" value="1"/>
</dbReference>
<dbReference type="EMBL" id="CAXLJM020000038">
    <property type="protein sequence ID" value="CAL8107519.1"/>
    <property type="molecule type" value="Genomic_DNA"/>
</dbReference>
<dbReference type="InterPro" id="IPR046341">
    <property type="entry name" value="SET_dom_sf"/>
</dbReference>
<dbReference type="Pfam" id="PF00856">
    <property type="entry name" value="SET"/>
    <property type="match status" value="1"/>
</dbReference>
<dbReference type="Gene3D" id="2.170.270.10">
    <property type="entry name" value="SET domain"/>
    <property type="match status" value="1"/>
</dbReference>
<gene>
    <name evidence="2" type="ORF">ODALV1_LOCUS12697</name>
</gene>
<accession>A0ABP1QLJ7</accession>
<protein>
    <recommendedName>
        <fullName evidence="1">SET domain-containing protein</fullName>
    </recommendedName>
</protein>
<evidence type="ECO:0000313" key="3">
    <source>
        <dbReference type="Proteomes" id="UP001642540"/>
    </source>
</evidence>
<name>A0ABP1QLJ7_9HEXA</name>
<dbReference type="CDD" id="cd20071">
    <property type="entry name" value="SET_SMYD"/>
    <property type="match status" value="1"/>
</dbReference>
<dbReference type="Gene3D" id="6.10.140.2220">
    <property type="match status" value="1"/>
</dbReference>
<dbReference type="SUPFAM" id="SSF82199">
    <property type="entry name" value="SET domain"/>
    <property type="match status" value="1"/>
</dbReference>
<dbReference type="InterPro" id="IPR053010">
    <property type="entry name" value="SET_SmydA-8"/>
</dbReference>
<keyword evidence="3" id="KW-1185">Reference proteome</keyword>
<dbReference type="InterPro" id="IPR001214">
    <property type="entry name" value="SET_dom"/>
</dbReference>
<sequence>MICEKEDSQLDSGIGSDMFEIKHSEEMGRYLVASRNIDERALIICEKPIVCGPGDDDRNIDVGEIPMCLGCFTRMTSNPWMRCSKCGWPVCSAECEIADHHVENECQVFISNSVAYPCRHTWPIVNKSILVLRTLLLKSKFPAVWQEVILKLEHHTKIRQTKPYCVKGDEMLLDNISDFLNDCGYELEQEIIQISGVINVNAFSTAKSEFQGRDCVRIIQCIYTWASLLSHSCVPNACWSIDNTKELKISIRATTSIKKGDVINIAYNLPETMSGTLHRIISTEDVAHFLCRCKRCSDKTELGTFTSAIKCFDCENGYLLPEKPTIADSEWECCGCDSVQAVPKIVLFLNNIEETYENIRRRQYSRDIEVKKLELLLRQTGDLLHENHYILQEFRMRIINLQVHSLDNVNEMDLERFINHCKFMLKIADVLMPGFSKTRALLQFFLSQGLLRKASTKTQDPEEEEESEKEIADLYKEIHYLQTRALLYFNNQHSYNLRSETESNQFAVCIKRQLKNLESYIN</sequence>
<dbReference type="Gene3D" id="1.10.220.160">
    <property type="match status" value="1"/>
</dbReference>
<reference evidence="2 3" key="1">
    <citation type="submission" date="2024-08" db="EMBL/GenBank/DDBJ databases">
        <authorList>
            <person name="Cucini C."/>
            <person name="Frati F."/>
        </authorList>
    </citation>
    <scope>NUCLEOTIDE SEQUENCE [LARGE SCALE GENOMIC DNA]</scope>
</reference>
<dbReference type="PROSITE" id="PS50280">
    <property type="entry name" value="SET"/>
    <property type="match status" value="1"/>
</dbReference>
<evidence type="ECO:0000313" key="2">
    <source>
        <dbReference type="EMBL" id="CAL8107519.1"/>
    </source>
</evidence>
<comment type="caution">
    <text evidence="2">The sequence shown here is derived from an EMBL/GenBank/DDBJ whole genome shotgun (WGS) entry which is preliminary data.</text>
</comment>
<feature type="domain" description="SET" evidence="1">
    <location>
        <begin position="12"/>
        <end position="268"/>
    </location>
</feature>
<dbReference type="PANTHER" id="PTHR46455">
    <property type="entry name" value="SET AND MYND DOMAIN CONTAINING, ARTHROPOD-SPECIFIC, MEMBER 4, ISOFORM A"/>
    <property type="match status" value="1"/>
</dbReference>
<dbReference type="Proteomes" id="UP001642540">
    <property type="component" value="Unassembled WGS sequence"/>
</dbReference>
<evidence type="ECO:0000259" key="1">
    <source>
        <dbReference type="PROSITE" id="PS50280"/>
    </source>
</evidence>
<organism evidence="2 3">
    <name type="scientific">Orchesella dallaii</name>
    <dbReference type="NCBI Taxonomy" id="48710"/>
    <lineage>
        <taxon>Eukaryota</taxon>
        <taxon>Metazoa</taxon>
        <taxon>Ecdysozoa</taxon>
        <taxon>Arthropoda</taxon>
        <taxon>Hexapoda</taxon>
        <taxon>Collembola</taxon>
        <taxon>Entomobryomorpha</taxon>
        <taxon>Entomobryoidea</taxon>
        <taxon>Orchesellidae</taxon>
        <taxon>Orchesellinae</taxon>
        <taxon>Orchesella</taxon>
    </lineage>
</organism>
<proteinExistence type="predicted"/>